<name>A0AAV9Q5Z6_9PEZI</name>
<dbReference type="PANTHER" id="PTHR14790:SF15">
    <property type="entry name" value="RECQ-MEDIATED GENOME INSTABILITY PROTEIN 1"/>
    <property type="match status" value="1"/>
</dbReference>
<keyword evidence="6" id="KW-1185">Reference proteome</keyword>
<evidence type="ECO:0000313" key="6">
    <source>
        <dbReference type="Proteomes" id="UP001345827"/>
    </source>
</evidence>
<gene>
    <name evidence="5" type="ORF">LTR25_007410</name>
</gene>
<accession>A0AAV9Q5Z6</accession>
<dbReference type="PANTHER" id="PTHR14790">
    <property type="entry name" value="RECQ-MEDIATED GENOME INSTABILITY PROTEIN 1 RMI1"/>
    <property type="match status" value="1"/>
</dbReference>
<evidence type="ECO:0000256" key="3">
    <source>
        <dbReference type="SAM" id="MobiDB-lite"/>
    </source>
</evidence>
<feature type="region of interest" description="Disordered" evidence="3">
    <location>
        <begin position="92"/>
        <end position="122"/>
    </location>
</feature>
<reference evidence="5 6" key="1">
    <citation type="submission" date="2023-06" db="EMBL/GenBank/DDBJ databases">
        <title>Black Yeasts Isolated from many extreme environments.</title>
        <authorList>
            <person name="Coleine C."/>
            <person name="Stajich J.E."/>
            <person name="Selbmann L."/>
        </authorList>
    </citation>
    <scope>NUCLEOTIDE SEQUENCE [LARGE SCALE GENOMIC DNA]</scope>
    <source>
        <strain evidence="5 6">CCFEE 5887</strain>
    </source>
</reference>
<dbReference type="Pfam" id="PF08585">
    <property type="entry name" value="RMI1_N_C"/>
    <property type="match status" value="2"/>
</dbReference>
<sequence length="240" mass="25960">MHPLHNQISSALQNRQQLSVNGEWLNEFLNSRLFPGDVADVKVKARQLPGTVVVQVLDVLDVGSSKWSQVEAIERIEHGEEVRGREVIRTVDANGDEERPDPTAAAVTGSTATEASSTTNKKLTAGPHKLVVQDARGTKTLAFELEKIPKIGISISASAASPAAHGDQAFRPSSQDDIGMYIGCKLVLKPGTVVRRGMIMLKPENCVVLGGKVEAWDAKWKQERKQTLNTLLADEHNAGG</sequence>
<dbReference type="Gene3D" id="2.40.50.770">
    <property type="entry name" value="RecQ-mediated genome instability protein Rmi1, C-terminal domain"/>
    <property type="match status" value="1"/>
</dbReference>
<organism evidence="5 6">
    <name type="scientific">Vermiconidia calcicola</name>
    <dbReference type="NCBI Taxonomy" id="1690605"/>
    <lineage>
        <taxon>Eukaryota</taxon>
        <taxon>Fungi</taxon>
        <taxon>Dikarya</taxon>
        <taxon>Ascomycota</taxon>
        <taxon>Pezizomycotina</taxon>
        <taxon>Dothideomycetes</taxon>
        <taxon>Dothideomycetidae</taxon>
        <taxon>Mycosphaerellales</taxon>
        <taxon>Extremaceae</taxon>
        <taxon>Vermiconidia</taxon>
    </lineage>
</organism>
<evidence type="ECO:0000256" key="2">
    <source>
        <dbReference type="ARBA" id="ARBA00018987"/>
    </source>
</evidence>
<comment type="similarity">
    <text evidence="1">Belongs to the RMI1 family.</text>
</comment>
<dbReference type="GO" id="GO:0031422">
    <property type="term" value="C:RecQ family helicase-topoisomerase III complex"/>
    <property type="evidence" value="ECO:0007669"/>
    <property type="project" value="TreeGrafter"/>
</dbReference>
<dbReference type="GO" id="GO:0000724">
    <property type="term" value="P:double-strand break repair via homologous recombination"/>
    <property type="evidence" value="ECO:0007669"/>
    <property type="project" value="TreeGrafter"/>
</dbReference>
<protein>
    <recommendedName>
        <fullName evidence="2">RecQ-mediated genome instability protein 1</fullName>
    </recommendedName>
</protein>
<dbReference type="AlphaFoldDB" id="A0AAV9Q5Z6"/>
<dbReference type="EMBL" id="JAXLQG010000013">
    <property type="protein sequence ID" value="KAK5533544.1"/>
    <property type="molecule type" value="Genomic_DNA"/>
</dbReference>
<evidence type="ECO:0000256" key="1">
    <source>
        <dbReference type="ARBA" id="ARBA00006395"/>
    </source>
</evidence>
<proteinExistence type="inferred from homology"/>
<comment type="caution">
    <text evidence="5">The sequence shown here is derived from an EMBL/GenBank/DDBJ whole genome shotgun (WGS) entry which is preliminary data.</text>
</comment>
<evidence type="ECO:0000313" key="5">
    <source>
        <dbReference type="EMBL" id="KAK5533544.1"/>
    </source>
</evidence>
<dbReference type="InterPro" id="IPR042470">
    <property type="entry name" value="RMI1_N_C_sf"/>
</dbReference>
<feature type="domain" description="RecQ mediated genome instability protein 1 OB-fold" evidence="4">
    <location>
        <begin position="178"/>
        <end position="224"/>
    </location>
</feature>
<evidence type="ECO:0000259" key="4">
    <source>
        <dbReference type="Pfam" id="PF08585"/>
    </source>
</evidence>
<dbReference type="InterPro" id="IPR013894">
    <property type="entry name" value="RMI1_OB"/>
</dbReference>
<dbReference type="Proteomes" id="UP001345827">
    <property type="component" value="Unassembled WGS sequence"/>
</dbReference>
<dbReference type="GO" id="GO:0016604">
    <property type="term" value="C:nuclear body"/>
    <property type="evidence" value="ECO:0007669"/>
    <property type="project" value="TreeGrafter"/>
</dbReference>
<dbReference type="GO" id="GO:0000712">
    <property type="term" value="P:resolution of meiotic recombination intermediates"/>
    <property type="evidence" value="ECO:0007669"/>
    <property type="project" value="TreeGrafter"/>
</dbReference>
<feature type="domain" description="RecQ mediated genome instability protein 1 OB-fold" evidence="4">
    <location>
        <begin position="35"/>
        <end position="155"/>
    </location>
</feature>
<feature type="compositionally biased region" description="Low complexity" evidence="3">
    <location>
        <begin position="103"/>
        <end position="119"/>
    </location>
</feature>